<feature type="domain" description="HTH cro/C1-type" evidence="1">
    <location>
        <begin position="21"/>
        <end position="74"/>
    </location>
</feature>
<reference evidence="3" key="1">
    <citation type="journal article" date="2019" name="Int. J. Syst. Evol. Microbiol.">
        <title>The Global Catalogue of Microorganisms (GCM) 10K type strain sequencing project: providing services to taxonomists for standard genome sequencing and annotation.</title>
        <authorList>
            <consortium name="The Broad Institute Genomics Platform"/>
            <consortium name="The Broad Institute Genome Sequencing Center for Infectious Disease"/>
            <person name="Wu L."/>
            <person name="Ma J."/>
        </authorList>
    </citation>
    <scope>NUCLEOTIDE SEQUENCE [LARGE SCALE GENOMIC DNA]</scope>
    <source>
        <strain evidence="3">JCM 4376</strain>
    </source>
</reference>
<name>A0ABQ2WB90_9ACTN</name>
<organism evidence="2 3">
    <name type="scientific">Streptomyces gelaticus</name>
    <dbReference type="NCBI Taxonomy" id="285446"/>
    <lineage>
        <taxon>Bacteria</taxon>
        <taxon>Bacillati</taxon>
        <taxon>Actinomycetota</taxon>
        <taxon>Actinomycetes</taxon>
        <taxon>Kitasatosporales</taxon>
        <taxon>Streptomycetaceae</taxon>
        <taxon>Streptomyces</taxon>
    </lineage>
</organism>
<protein>
    <submittedName>
        <fullName evidence="2">Transcriptional regulator</fullName>
    </submittedName>
</protein>
<dbReference type="EMBL" id="BMTF01000038">
    <property type="protein sequence ID" value="GGV96359.1"/>
    <property type="molecule type" value="Genomic_DNA"/>
</dbReference>
<dbReference type="SMART" id="SM00530">
    <property type="entry name" value="HTH_XRE"/>
    <property type="match status" value="1"/>
</dbReference>
<dbReference type="CDD" id="cd00093">
    <property type="entry name" value="HTH_XRE"/>
    <property type="match status" value="1"/>
</dbReference>
<dbReference type="InterPro" id="IPR043917">
    <property type="entry name" value="DUF5753"/>
</dbReference>
<evidence type="ECO:0000259" key="1">
    <source>
        <dbReference type="PROSITE" id="PS50943"/>
    </source>
</evidence>
<sequence>MHPGKRKRKNASAMKLVGKLVAVFRKAAGLTQAQLAALVGHQVETISSIEQGRRALLPDLAAKLDERLDTKGALAMAVANMPEVDLIPAWAEEYLELEREALALCFFANQVLPGLLQTENYARAVFDSRVPTFSREEIDTHVGTRLKRQEIMRREVPPTTSFVISEAIVRDRLGGNEVHQESLRHLRDRAALPGISLQVMPLGRTTHAGLDGPFILLETPDFQRIAYTETQRGSQLISNPDEISIISQRYAMLRTQALNAEDTKSLLDRLLGEL</sequence>
<keyword evidence="3" id="KW-1185">Reference proteome</keyword>
<gene>
    <name evidence="2" type="ORF">GCM10015535_65720</name>
</gene>
<dbReference type="Pfam" id="PF19054">
    <property type="entry name" value="DUF5753"/>
    <property type="match status" value="1"/>
</dbReference>
<dbReference type="SUPFAM" id="SSF47413">
    <property type="entry name" value="lambda repressor-like DNA-binding domains"/>
    <property type="match status" value="1"/>
</dbReference>
<evidence type="ECO:0000313" key="2">
    <source>
        <dbReference type="EMBL" id="GGV96359.1"/>
    </source>
</evidence>
<accession>A0ABQ2WB90</accession>
<dbReference type="InterPro" id="IPR010982">
    <property type="entry name" value="Lambda_DNA-bd_dom_sf"/>
</dbReference>
<dbReference type="Gene3D" id="1.10.260.40">
    <property type="entry name" value="lambda repressor-like DNA-binding domains"/>
    <property type="match status" value="1"/>
</dbReference>
<evidence type="ECO:0000313" key="3">
    <source>
        <dbReference type="Proteomes" id="UP000660675"/>
    </source>
</evidence>
<comment type="caution">
    <text evidence="2">The sequence shown here is derived from an EMBL/GenBank/DDBJ whole genome shotgun (WGS) entry which is preliminary data.</text>
</comment>
<dbReference type="InterPro" id="IPR001387">
    <property type="entry name" value="Cro/C1-type_HTH"/>
</dbReference>
<dbReference type="Pfam" id="PF01381">
    <property type="entry name" value="HTH_3"/>
    <property type="match status" value="1"/>
</dbReference>
<dbReference type="PROSITE" id="PS50943">
    <property type="entry name" value="HTH_CROC1"/>
    <property type="match status" value="1"/>
</dbReference>
<proteinExistence type="predicted"/>
<dbReference type="Proteomes" id="UP000660675">
    <property type="component" value="Unassembled WGS sequence"/>
</dbReference>